<dbReference type="EMBL" id="NPDV01000001">
    <property type="protein sequence ID" value="PJZ54950.1"/>
    <property type="molecule type" value="Genomic_DNA"/>
</dbReference>
<accession>A0A2M9YTV3</accession>
<dbReference type="SUPFAM" id="SSF56954">
    <property type="entry name" value="Outer membrane efflux proteins (OEP)"/>
    <property type="match status" value="1"/>
</dbReference>
<dbReference type="RefSeq" id="WP_100783696.1">
    <property type="nucleotide sequence ID" value="NZ_NPDU01000054.1"/>
</dbReference>
<evidence type="ECO:0000313" key="3">
    <source>
        <dbReference type="Proteomes" id="UP000232149"/>
    </source>
</evidence>
<dbReference type="Proteomes" id="UP000232149">
    <property type="component" value="Unassembled WGS sequence"/>
</dbReference>
<proteinExistence type="predicted"/>
<reference evidence="3 4" key="1">
    <citation type="submission" date="2017-07" db="EMBL/GenBank/DDBJ databases">
        <title>Leptospira spp. isolated from tropical soils.</title>
        <authorList>
            <person name="Thibeaux R."/>
            <person name="Iraola G."/>
            <person name="Ferres I."/>
            <person name="Bierque E."/>
            <person name="Girault D."/>
            <person name="Soupe-Gilbert M.-E."/>
            <person name="Picardeau M."/>
            <person name="Goarant C."/>
        </authorList>
    </citation>
    <scope>NUCLEOTIDE SEQUENCE [LARGE SCALE GENOMIC DNA]</scope>
    <source>
        <strain evidence="1 4">FH2-B-C1</strain>
        <strain evidence="2 3">FH2-B-D1</strain>
    </source>
</reference>
<evidence type="ECO:0000313" key="1">
    <source>
        <dbReference type="EMBL" id="PJZ54950.1"/>
    </source>
</evidence>
<evidence type="ECO:0000313" key="2">
    <source>
        <dbReference type="EMBL" id="PJZ60660.1"/>
    </source>
</evidence>
<sequence>MSSLRTYLIILIFYFSLPIAGEEKDVQTVLELIAKEHPEAKSLGHLTHAHQSHTEATGILPDPKIGIAYRNFPTRNGYSLNDRPLDTPTMTGVEFSISQEFPFPGKLGTEQKISKYMEKEAGFSYLSGINRLLGEFLSKLNRYQRIRNKKDLNSKMIQILSSQKNISQSYYSSGNISLAESIKATIAKTESFEKETEYDTTLKDLSSQLDYFKIEERLSFADFSSLNLDKYFQENEYAILGLNDSLEEVAGVNPDYKSFITGEKRLKESAKLSRLSLLPQTEVFVSYMDRRNQNFAIDRGPLDYRLMDTTEYRGDLFSFGVNLKIPVWSALKWESITGQYEREADAGKESAKKVKMQVVSELNRNVKLVRGYEKQIEIIEKKLIPELERARRANVSLYLPGKSNPLEILNNEVEKINAQIRKEDLIERKNESILYVLRILSRIHTDPSKNLHSTHGNEGDRL</sequence>
<dbReference type="AlphaFoldDB" id="A0A2M9YTV3"/>
<keyword evidence="3" id="KW-1185">Reference proteome</keyword>
<comment type="caution">
    <text evidence="1">The sequence shown here is derived from an EMBL/GenBank/DDBJ whole genome shotgun (WGS) entry which is preliminary data.</text>
</comment>
<name>A0A2M9YTV3_9LEPT</name>
<evidence type="ECO:0000313" key="4">
    <source>
        <dbReference type="Proteomes" id="UP000232188"/>
    </source>
</evidence>
<protein>
    <submittedName>
        <fullName evidence="1">Transporter</fullName>
    </submittedName>
</protein>
<dbReference type="EMBL" id="NPDU01000054">
    <property type="protein sequence ID" value="PJZ60660.1"/>
    <property type="molecule type" value="Genomic_DNA"/>
</dbReference>
<organism evidence="1 4">
    <name type="scientific">Leptospira adleri</name>
    <dbReference type="NCBI Taxonomy" id="2023186"/>
    <lineage>
        <taxon>Bacteria</taxon>
        <taxon>Pseudomonadati</taxon>
        <taxon>Spirochaetota</taxon>
        <taxon>Spirochaetia</taxon>
        <taxon>Leptospirales</taxon>
        <taxon>Leptospiraceae</taxon>
        <taxon>Leptospira</taxon>
    </lineage>
</organism>
<gene>
    <name evidence="2" type="ORF">CH376_17325</name>
    <name evidence="1" type="ORF">CH380_00045</name>
</gene>
<dbReference type="GO" id="GO:0015562">
    <property type="term" value="F:efflux transmembrane transporter activity"/>
    <property type="evidence" value="ECO:0007669"/>
    <property type="project" value="InterPro"/>
</dbReference>
<dbReference type="Gene3D" id="1.20.1600.10">
    <property type="entry name" value="Outer membrane efflux proteins (OEP)"/>
    <property type="match status" value="1"/>
</dbReference>
<dbReference type="Proteomes" id="UP000232188">
    <property type="component" value="Unassembled WGS sequence"/>
</dbReference>